<evidence type="ECO:0000313" key="4">
    <source>
        <dbReference type="Proteomes" id="UP001056436"/>
    </source>
</evidence>
<feature type="chain" id="PRO_5040115475" description="WSC domain-containing protein" evidence="1">
    <location>
        <begin position="23"/>
        <end position="193"/>
    </location>
</feature>
<dbReference type="AlphaFoldDB" id="A0A9P9XPW5"/>
<protein>
    <recommendedName>
        <fullName evidence="2">WSC domain-containing protein</fullName>
    </recommendedName>
</protein>
<dbReference type="PROSITE" id="PS51212">
    <property type="entry name" value="WSC"/>
    <property type="match status" value="1"/>
</dbReference>
<proteinExistence type="predicted"/>
<keyword evidence="1" id="KW-0732">Signal</keyword>
<evidence type="ECO:0000259" key="2">
    <source>
        <dbReference type="PROSITE" id="PS51212"/>
    </source>
</evidence>
<dbReference type="OrthoDB" id="4846502at2759"/>
<feature type="signal peptide" evidence="1">
    <location>
        <begin position="1"/>
        <end position="22"/>
    </location>
</feature>
<keyword evidence="4" id="KW-1185">Reference proteome</keyword>
<dbReference type="Proteomes" id="UP001056436">
    <property type="component" value="Unassembled WGS sequence"/>
</dbReference>
<sequence length="193" mass="20961">MHIPKFEILAAGLGLISPVVHAVTQASPQYNFIYGACGKITNFASVFPYVTSYEQGDVIGCQSDCSSYGSAFSATGNDGGQQCWCSDPNTPNSSPSPLLASVPNPNAALCNVACVNNNTYACGGTYGSDVIYNVYGNHNDHNDQQQLHKVYDYLFFDVFHADFDFNHHKCGTNHNPPTQSSSLPLQLQRVRCH</sequence>
<name>A0A9P9XPW5_9PEZI</name>
<feature type="domain" description="WSC" evidence="2">
    <location>
        <begin position="31"/>
        <end position="136"/>
    </location>
</feature>
<comment type="caution">
    <text evidence="3">The sequence shown here is derived from an EMBL/GenBank/DDBJ whole genome shotgun (WGS) entry which is preliminary data.</text>
</comment>
<evidence type="ECO:0000313" key="3">
    <source>
        <dbReference type="EMBL" id="KAI3558070.1"/>
    </source>
</evidence>
<gene>
    <name evidence="3" type="ORF">CABS02_01743</name>
</gene>
<accession>A0A9P9XPW5</accession>
<organism evidence="3 4">
    <name type="scientific">Colletotrichum abscissum</name>
    <dbReference type="NCBI Taxonomy" id="1671311"/>
    <lineage>
        <taxon>Eukaryota</taxon>
        <taxon>Fungi</taxon>
        <taxon>Dikarya</taxon>
        <taxon>Ascomycota</taxon>
        <taxon>Pezizomycotina</taxon>
        <taxon>Sordariomycetes</taxon>
        <taxon>Hypocreomycetidae</taxon>
        <taxon>Glomerellales</taxon>
        <taxon>Glomerellaceae</taxon>
        <taxon>Colletotrichum</taxon>
        <taxon>Colletotrichum acutatum species complex</taxon>
    </lineage>
</organism>
<dbReference type="EMBL" id="SDAQ01000005">
    <property type="protein sequence ID" value="KAI3558070.1"/>
    <property type="molecule type" value="Genomic_DNA"/>
</dbReference>
<dbReference type="InterPro" id="IPR002889">
    <property type="entry name" value="WSC_carb-bd"/>
</dbReference>
<reference evidence="3" key="1">
    <citation type="submission" date="2019-01" db="EMBL/GenBank/DDBJ databases">
        <title>Colletotrichum abscissum LGMF1257.</title>
        <authorList>
            <person name="Baroncelli R."/>
        </authorList>
    </citation>
    <scope>NUCLEOTIDE SEQUENCE</scope>
    <source>
        <strain evidence="3">Ca142</strain>
    </source>
</reference>
<evidence type="ECO:0000256" key="1">
    <source>
        <dbReference type="SAM" id="SignalP"/>
    </source>
</evidence>